<dbReference type="GO" id="GO:0046872">
    <property type="term" value="F:metal ion binding"/>
    <property type="evidence" value="ECO:0007669"/>
    <property type="project" value="UniProtKB-KW"/>
</dbReference>
<dbReference type="Pfam" id="PF01702">
    <property type="entry name" value="TGT"/>
    <property type="match status" value="1"/>
</dbReference>
<feature type="binding site" evidence="4">
    <location>
        <position position="148"/>
    </location>
    <ligand>
        <name>substrate</name>
    </ligand>
</feature>
<feature type="region of interest" description="RNA binding" evidence="4">
    <location>
        <begin position="248"/>
        <end position="254"/>
    </location>
</feature>
<dbReference type="NCBIfam" id="TIGR00430">
    <property type="entry name" value="Q_tRNA_tgt"/>
    <property type="match status" value="1"/>
</dbReference>
<dbReference type="HAMAP" id="MF_00168">
    <property type="entry name" value="Q_tRNA_Tgt"/>
    <property type="match status" value="1"/>
</dbReference>
<dbReference type="AlphaFoldDB" id="A0A7C4XSV6"/>
<reference evidence="6" key="1">
    <citation type="journal article" date="2020" name="mSystems">
        <title>Genome- and Community-Level Interaction Insights into Carbon Utilization and Element Cycling Functions of Hydrothermarchaeota in Hydrothermal Sediment.</title>
        <authorList>
            <person name="Zhou Z."/>
            <person name="Liu Y."/>
            <person name="Xu W."/>
            <person name="Pan J."/>
            <person name="Luo Z.H."/>
            <person name="Li M."/>
        </authorList>
    </citation>
    <scope>NUCLEOTIDE SEQUENCE [LARGE SCALE GENOMIC DNA]</scope>
    <source>
        <strain evidence="6">SpSt-794</strain>
    </source>
</reference>
<keyword evidence="3 4" id="KW-0819">tRNA processing</keyword>
<feature type="binding site" evidence="4">
    <location>
        <position position="217"/>
    </location>
    <ligand>
        <name>substrate</name>
    </ligand>
</feature>
<dbReference type="EC" id="2.4.2.29" evidence="4"/>
<dbReference type="InterPro" id="IPR036511">
    <property type="entry name" value="TGT-like_sf"/>
</dbReference>
<gene>
    <name evidence="4" type="primary">tgt</name>
    <name evidence="6" type="ORF">ENV82_03070</name>
</gene>
<feature type="binding site" evidence="4">
    <location>
        <position position="307"/>
    </location>
    <ligand>
        <name>Zn(2+)</name>
        <dbReference type="ChEBI" id="CHEBI:29105"/>
    </ligand>
</feature>
<dbReference type="GO" id="GO:0005829">
    <property type="term" value="C:cytosol"/>
    <property type="evidence" value="ECO:0007669"/>
    <property type="project" value="TreeGrafter"/>
</dbReference>
<evidence type="ECO:0000256" key="2">
    <source>
        <dbReference type="ARBA" id="ARBA00022679"/>
    </source>
</evidence>
<comment type="catalytic activity">
    <reaction evidence="4">
        <text>7-aminomethyl-7-carbaguanine + guanosine(34) in tRNA = 7-aminomethyl-7-carbaguanosine(34) in tRNA + guanine</text>
        <dbReference type="Rhea" id="RHEA:24104"/>
        <dbReference type="Rhea" id="RHEA-COMP:10341"/>
        <dbReference type="Rhea" id="RHEA-COMP:10342"/>
        <dbReference type="ChEBI" id="CHEBI:16235"/>
        <dbReference type="ChEBI" id="CHEBI:58703"/>
        <dbReference type="ChEBI" id="CHEBI:74269"/>
        <dbReference type="ChEBI" id="CHEBI:82833"/>
        <dbReference type="EC" id="2.4.2.29"/>
    </reaction>
</comment>
<evidence type="ECO:0000256" key="3">
    <source>
        <dbReference type="ARBA" id="ARBA00022694"/>
    </source>
</evidence>
<comment type="cofactor">
    <cofactor evidence="4">
        <name>Zn(2+)</name>
        <dbReference type="ChEBI" id="CHEBI:29105"/>
    </cofactor>
    <text evidence="4">Binds 1 zinc ion per subunit.</text>
</comment>
<feature type="binding site" evidence="4">
    <location>
        <position position="190"/>
    </location>
    <ligand>
        <name>substrate</name>
    </ligand>
</feature>
<sequence length="376" mass="42825">MFDIKFRIIKEDNCSRARITQFETPHGTIETPVFMPVGTQATVKTLTSDEIREIGFKIILTNTYHLYLQPGASTIEKAGGIHKFMDWDGAVLTDSGGFQVLSLKDIRKITSNGVEFKSFIDGSRHFFTPELVIETQEKIGSDIAIPLDICGTYPSPHSETKRELDITVEWAKRSLKAHKKGDQILFGVIQGGFYKDLRKEAVERILELDFPGVTLGGLSIGEEKELTAEMVDYTVSLLPEEKPRYFMGVGDPLSILEYVRLGVDMFDCVLPTRIARNRSLFTRQGTIKITKAIYKEDFTPIEDGCNCFTCSHYTKAYLHHLFKAGEYLAPRLATIHNLFFMERLMRDIREAIKGGYFKEFYESFKAHYRESSGNNF</sequence>
<dbReference type="PANTHER" id="PTHR46499:SF1">
    <property type="entry name" value="QUEUINE TRNA-RIBOSYLTRANSFERASE"/>
    <property type="match status" value="1"/>
</dbReference>
<dbReference type="SUPFAM" id="SSF51713">
    <property type="entry name" value="tRNA-guanine transglycosylase"/>
    <property type="match status" value="1"/>
</dbReference>
<organism evidence="6">
    <name type="scientific">Caldisericum exile</name>
    <dbReference type="NCBI Taxonomy" id="693075"/>
    <lineage>
        <taxon>Bacteria</taxon>
        <taxon>Pseudomonadati</taxon>
        <taxon>Caldisericota/Cryosericota group</taxon>
        <taxon>Caldisericota</taxon>
        <taxon>Caldisericia</taxon>
        <taxon>Caldisericales</taxon>
        <taxon>Caldisericaceae</taxon>
        <taxon>Caldisericum</taxon>
    </lineage>
</organism>
<evidence type="ECO:0000313" key="6">
    <source>
        <dbReference type="EMBL" id="HGW60396.1"/>
    </source>
</evidence>
<evidence type="ECO:0000259" key="5">
    <source>
        <dbReference type="Pfam" id="PF01702"/>
    </source>
</evidence>
<feature type="region of interest" description="RNA binding; important for wobble base 34 recognition" evidence="4">
    <location>
        <begin position="272"/>
        <end position="276"/>
    </location>
</feature>
<feature type="active site" description="Nucleophile" evidence="4">
    <location>
        <position position="267"/>
    </location>
</feature>
<comment type="subunit">
    <text evidence="4">Homodimer. Within each dimer, one monomer is responsible for RNA recognition and catalysis, while the other monomer binds to the replacement base PreQ1.</text>
</comment>
<comment type="similarity">
    <text evidence="4">Belongs to the queuine tRNA-ribosyltransferase family.</text>
</comment>
<protein>
    <recommendedName>
        <fullName evidence="4">Queuine tRNA-ribosyltransferase</fullName>
        <ecNumber evidence="4">2.4.2.29</ecNumber>
    </recommendedName>
    <alternativeName>
        <fullName evidence="4">Guanine insertion enzyme</fullName>
    </alternativeName>
    <alternativeName>
        <fullName evidence="4">tRNA-guanine transglycosylase</fullName>
    </alternativeName>
</protein>
<comment type="caution">
    <text evidence="6">The sequence shown here is derived from an EMBL/GenBank/DDBJ whole genome shotgun (WGS) entry which is preliminary data.</text>
</comment>
<feature type="binding site" evidence="4">
    <location>
        <position position="336"/>
    </location>
    <ligand>
        <name>Zn(2+)</name>
        <dbReference type="ChEBI" id="CHEBI:29105"/>
    </ligand>
</feature>
<proteinExistence type="inferred from homology"/>
<keyword evidence="2 4" id="KW-0808">Transferase</keyword>
<evidence type="ECO:0000256" key="1">
    <source>
        <dbReference type="ARBA" id="ARBA00022676"/>
    </source>
</evidence>
<comment type="pathway">
    <text evidence="4">tRNA modification; tRNA-queuosine biosynthesis.</text>
</comment>
<dbReference type="Gene3D" id="3.20.20.105">
    <property type="entry name" value="Queuine tRNA-ribosyltransferase-like"/>
    <property type="match status" value="1"/>
</dbReference>
<feature type="domain" description="tRNA-guanine(15) transglycosylase-like" evidence="5">
    <location>
        <begin position="15"/>
        <end position="369"/>
    </location>
</feature>
<comment type="function">
    <text evidence="4">Catalyzes the base-exchange of a guanine (G) residue with the queuine precursor 7-aminomethyl-7-deazaguanine (PreQ1) at position 34 (anticodon wobble position) in tRNAs with GU(N) anticodons (tRNA-Asp, -Asn, -His and -Tyr). Catalysis occurs through a double-displacement mechanism. The nucleophile active site attacks the C1' of nucleotide 34 to detach the guanine base from the RNA, forming a covalent enzyme-RNA intermediate. The proton acceptor active site deprotonates the incoming PreQ1, allowing a nucleophilic attack on the C1' of the ribose to form the product. After dissociation, two additional enzymatic reactions on the tRNA convert PreQ1 to queuine (Q), resulting in the hypermodified nucleoside queuosine (7-(((4,5-cis-dihydroxy-2-cyclopenten-1-yl)amino)methyl)-7-deazaguanosine).</text>
</comment>
<keyword evidence="1 4" id="KW-0328">Glycosyltransferase</keyword>
<dbReference type="InterPro" id="IPR050076">
    <property type="entry name" value="ArchSynthase1/Queuine_TRR"/>
</dbReference>
<dbReference type="GO" id="GO:0008479">
    <property type="term" value="F:tRNA-guanosine(34) queuine transglycosylase activity"/>
    <property type="evidence" value="ECO:0007669"/>
    <property type="project" value="UniProtKB-UniRule"/>
</dbReference>
<name>A0A7C4XSV6_9BACT</name>
<keyword evidence="4" id="KW-0862">Zinc</keyword>
<dbReference type="NCBIfam" id="TIGR00449">
    <property type="entry name" value="tgt_general"/>
    <property type="match status" value="1"/>
</dbReference>
<dbReference type="InterPro" id="IPR002616">
    <property type="entry name" value="tRNA_ribo_trans-like"/>
</dbReference>
<feature type="binding site" evidence="4">
    <location>
        <position position="310"/>
    </location>
    <ligand>
        <name>Zn(2+)</name>
        <dbReference type="ChEBI" id="CHEBI:29105"/>
    </ligand>
</feature>
<dbReference type="EMBL" id="DTHV01000099">
    <property type="protein sequence ID" value="HGW60396.1"/>
    <property type="molecule type" value="Genomic_DNA"/>
</dbReference>
<keyword evidence="4" id="KW-0479">Metal-binding</keyword>
<accession>A0A7C4XSV6</accession>
<feature type="active site" description="Proton acceptor" evidence="4">
    <location>
        <position position="94"/>
    </location>
</feature>
<feature type="binding site" evidence="4">
    <location>
        <begin position="94"/>
        <end position="98"/>
    </location>
    <ligand>
        <name>substrate</name>
    </ligand>
</feature>
<feature type="binding site" evidence="4">
    <location>
        <position position="305"/>
    </location>
    <ligand>
        <name>Zn(2+)</name>
        <dbReference type="ChEBI" id="CHEBI:29105"/>
    </ligand>
</feature>
<dbReference type="InterPro" id="IPR004803">
    <property type="entry name" value="TGT"/>
</dbReference>
<dbReference type="UniPathway" id="UPA00392"/>
<evidence type="ECO:0000256" key="4">
    <source>
        <dbReference type="HAMAP-Rule" id="MF_00168"/>
    </source>
</evidence>
<keyword evidence="4" id="KW-0671">Queuosine biosynthesis</keyword>
<dbReference type="GO" id="GO:0008616">
    <property type="term" value="P:tRNA queuosine(34) biosynthetic process"/>
    <property type="evidence" value="ECO:0007669"/>
    <property type="project" value="UniProtKB-UniRule"/>
</dbReference>
<dbReference type="PANTHER" id="PTHR46499">
    <property type="entry name" value="QUEUINE TRNA-RIBOSYLTRANSFERASE"/>
    <property type="match status" value="1"/>
</dbReference>